<gene>
    <name evidence="7" type="ORF">MFMK1_002579</name>
</gene>
<evidence type="ECO:0000313" key="7">
    <source>
        <dbReference type="EMBL" id="WRO22740.1"/>
    </source>
</evidence>
<dbReference type="PANTHER" id="PTHR30250">
    <property type="entry name" value="PST FAMILY PREDICTED COLANIC ACID TRANSPORTER"/>
    <property type="match status" value="1"/>
</dbReference>
<dbReference type="InterPro" id="IPR002797">
    <property type="entry name" value="Polysacc_synth"/>
</dbReference>
<feature type="transmembrane region" description="Helical" evidence="6">
    <location>
        <begin position="80"/>
        <end position="99"/>
    </location>
</feature>
<feature type="transmembrane region" description="Helical" evidence="6">
    <location>
        <begin position="208"/>
        <end position="228"/>
    </location>
</feature>
<evidence type="ECO:0000256" key="6">
    <source>
        <dbReference type="SAM" id="Phobius"/>
    </source>
</evidence>
<evidence type="ECO:0000256" key="4">
    <source>
        <dbReference type="ARBA" id="ARBA00022989"/>
    </source>
</evidence>
<feature type="transmembrane region" description="Helical" evidence="6">
    <location>
        <begin position="111"/>
        <end position="130"/>
    </location>
</feature>
<proteinExistence type="predicted"/>
<organism evidence="7 8">
    <name type="scientific">Metallumcola ferriviriculae</name>
    <dbReference type="NCBI Taxonomy" id="3039180"/>
    <lineage>
        <taxon>Bacteria</taxon>
        <taxon>Bacillati</taxon>
        <taxon>Bacillota</taxon>
        <taxon>Clostridia</taxon>
        <taxon>Neomoorellales</taxon>
        <taxon>Desulfitibacteraceae</taxon>
        <taxon>Metallumcola</taxon>
    </lineage>
</organism>
<dbReference type="KEGG" id="dbc:MFMK1_002579"/>
<name>A0AAU0UR21_9FIRM</name>
<feature type="transmembrane region" description="Helical" evidence="6">
    <location>
        <begin position="170"/>
        <end position="188"/>
    </location>
</feature>
<evidence type="ECO:0000313" key="8">
    <source>
        <dbReference type="Proteomes" id="UP001329915"/>
    </source>
</evidence>
<dbReference type="InterPro" id="IPR050833">
    <property type="entry name" value="Poly_Biosynth_Transport"/>
</dbReference>
<dbReference type="PANTHER" id="PTHR30250:SF11">
    <property type="entry name" value="O-ANTIGEN TRANSPORTER-RELATED"/>
    <property type="match status" value="1"/>
</dbReference>
<reference evidence="7 8" key="1">
    <citation type="submission" date="2023-04" db="EMBL/GenBank/DDBJ databases">
        <authorList>
            <person name="Hsu D."/>
        </authorList>
    </citation>
    <scope>NUCLEOTIDE SEQUENCE [LARGE SCALE GENOMIC DNA]</scope>
    <source>
        <strain evidence="7 8">MK1</strain>
    </source>
</reference>
<evidence type="ECO:0000256" key="5">
    <source>
        <dbReference type="ARBA" id="ARBA00023136"/>
    </source>
</evidence>
<keyword evidence="8" id="KW-1185">Reference proteome</keyword>
<feature type="transmembrane region" description="Helical" evidence="6">
    <location>
        <begin position="381"/>
        <end position="401"/>
    </location>
</feature>
<keyword evidence="4 6" id="KW-1133">Transmembrane helix</keyword>
<evidence type="ECO:0000256" key="1">
    <source>
        <dbReference type="ARBA" id="ARBA00004651"/>
    </source>
</evidence>
<feature type="transmembrane region" description="Helical" evidence="6">
    <location>
        <begin position="248"/>
        <end position="273"/>
    </location>
</feature>
<feature type="transmembrane region" description="Helical" evidence="6">
    <location>
        <begin position="47"/>
        <end position="68"/>
    </location>
</feature>
<dbReference type="Pfam" id="PF01943">
    <property type="entry name" value="Polysacc_synt"/>
    <property type="match status" value="1"/>
</dbReference>
<dbReference type="GO" id="GO:0005886">
    <property type="term" value="C:plasma membrane"/>
    <property type="evidence" value="ECO:0007669"/>
    <property type="project" value="UniProtKB-SubCell"/>
</dbReference>
<keyword evidence="2" id="KW-1003">Cell membrane</keyword>
<feature type="transmembrane region" description="Helical" evidence="6">
    <location>
        <begin position="142"/>
        <end position="164"/>
    </location>
</feature>
<evidence type="ECO:0000256" key="3">
    <source>
        <dbReference type="ARBA" id="ARBA00022692"/>
    </source>
</evidence>
<accession>A0AAU0UR21</accession>
<dbReference type="RefSeq" id="WP_366922138.1">
    <property type="nucleotide sequence ID" value="NZ_CP121694.1"/>
</dbReference>
<keyword evidence="5 6" id="KW-0472">Membrane</keyword>
<sequence>MNSNTKYLMKNTYLYSISMISTKLISFLMVPFYTYVLTKEDYGMIDIFTTSMNLLLPIITLSIHQAVLRFTLEKNKDRELIFSYAFFIICINLALFFVASRFFTVVKFIEAYQKLLLLLFTANIIYVLLSEFTRGMEKIKDFIFGNILYVFISTALSIYTIAVLNLGIEGYLISLCTGYLSAILYFSIRIKAFTFLTYKIFKKENSIYIFEMLRYSMFLIPNALFWWITNASDRYIILWNMGADANAIYAVANKVPAIITTISGVFIQAWLLSAVKEQNSPDKERYYEVIFENVISFLFILITVLIVVLKIIVKIYVADSYYSAWESGSLLLLSAGFSVLAAFIGNNYIVAKKNLGNMLSTLSGAILNIGLNIMLIPKYGLVGAGFSTYASYLVVVIYRIIDTKKFKSSRKFFEFSSKNIISWLLLQIQVFIISRSDNLISNLSVLIMLGIIFLNKRFLTTIIFFIKNFIKREKKT</sequence>
<feature type="transmembrane region" description="Helical" evidence="6">
    <location>
        <begin position="445"/>
        <end position="466"/>
    </location>
</feature>
<feature type="transmembrane region" description="Helical" evidence="6">
    <location>
        <begin position="294"/>
        <end position="317"/>
    </location>
</feature>
<dbReference type="EMBL" id="CP121694">
    <property type="protein sequence ID" value="WRO22740.1"/>
    <property type="molecule type" value="Genomic_DNA"/>
</dbReference>
<feature type="transmembrane region" description="Helical" evidence="6">
    <location>
        <begin position="413"/>
        <end position="433"/>
    </location>
</feature>
<comment type="subcellular location">
    <subcellularLocation>
        <location evidence="1">Cell membrane</location>
        <topology evidence="1">Multi-pass membrane protein</topology>
    </subcellularLocation>
</comment>
<evidence type="ECO:0000256" key="2">
    <source>
        <dbReference type="ARBA" id="ARBA00022475"/>
    </source>
</evidence>
<feature type="transmembrane region" description="Helical" evidence="6">
    <location>
        <begin position="357"/>
        <end position="375"/>
    </location>
</feature>
<feature type="transmembrane region" description="Helical" evidence="6">
    <location>
        <begin position="12"/>
        <end position="35"/>
    </location>
</feature>
<dbReference type="Proteomes" id="UP001329915">
    <property type="component" value="Chromosome"/>
</dbReference>
<dbReference type="AlphaFoldDB" id="A0AAU0UR21"/>
<keyword evidence="3 6" id="KW-0812">Transmembrane</keyword>
<protein>
    <submittedName>
        <fullName evidence="7">Oligosaccharide flippase family protein</fullName>
    </submittedName>
</protein>
<feature type="transmembrane region" description="Helical" evidence="6">
    <location>
        <begin position="329"/>
        <end position="350"/>
    </location>
</feature>